<sequence>MSGRTLNDELDQIFAVRDRNNVQPTIDALLPLYASRPGNARVLFEVGGAYDTAGQEETAQGFYEHALAAGLEDDLLRRCYLQYGSTLRNMGEYRKSCEVFTTARKTFPASQALRVFEAITLHAAGQPNQAIASLLDLMVDFVHTPDMDRYRPAISGNAAFIRSLEGNGAPLQLSRTEGAA</sequence>
<evidence type="ECO:0000313" key="2">
    <source>
        <dbReference type="EMBL" id="MBG0740246.1"/>
    </source>
</evidence>
<proteinExistence type="predicted"/>
<name>A0A931G4Y5_9MICC</name>
<dbReference type="Gene3D" id="1.25.40.10">
    <property type="entry name" value="Tetratricopeptide repeat domain"/>
    <property type="match status" value="1"/>
</dbReference>
<organism evidence="2 3">
    <name type="scientific">Arthrobacter terrae</name>
    <dbReference type="NCBI Taxonomy" id="2935737"/>
    <lineage>
        <taxon>Bacteria</taxon>
        <taxon>Bacillati</taxon>
        <taxon>Actinomycetota</taxon>
        <taxon>Actinomycetes</taxon>
        <taxon>Micrococcales</taxon>
        <taxon>Micrococcaceae</taxon>
        <taxon>Arthrobacter</taxon>
    </lineage>
</organism>
<evidence type="ECO:0000259" key="1">
    <source>
        <dbReference type="Pfam" id="PF12688"/>
    </source>
</evidence>
<gene>
    <name evidence="2" type="ORF">IV500_12730</name>
</gene>
<accession>A0A931G4Y5</accession>
<keyword evidence="3" id="KW-1185">Reference proteome</keyword>
<dbReference type="AlphaFoldDB" id="A0A931G4Y5"/>
<dbReference type="SUPFAM" id="SSF48452">
    <property type="entry name" value="TPR-like"/>
    <property type="match status" value="1"/>
</dbReference>
<feature type="domain" description="Tetratrico peptide repeat group 5" evidence="1">
    <location>
        <begin position="42"/>
        <end position="154"/>
    </location>
</feature>
<dbReference type="EMBL" id="JADNYM010000015">
    <property type="protein sequence ID" value="MBG0740246.1"/>
    <property type="molecule type" value="Genomic_DNA"/>
</dbReference>
<dbReference type="Pfam" id="PF12688">
    <property type="entry name" value="TPR_5"/>
    <property type="match status" value="1"/>
</dbReference>
<dbReference type="RefSeq" id="WP_196397183.1">
    <property type="nucleotide sequence ID" value="NZ_JADNYM010000015.1"/>
</dbReference>
<dbReference type="Proteomes" id="UP000655366">
    <property type="component" value="Unassembled WGS sequence"/>
</dbReference>
<dbReference type="InterPro" id="IPR011990">
    <property type="entry name" value="TPR-like_helical_dom_sf"/>
</dbReference>
<protein>
    <submittedName>
        <fullName evidence="2">Tetratricopeptide repeat protein</fullName>
    </submittedName>
</protein>
<evidence type="ECO:0000313" key="3">
    <source>
        <dbReference type="Proteomes" id="UP000655366"/>
    </source>
</evidence>
<dbReference type="InterPro" id="IPR041656">
    <property type="entry name" value="TPR_5"/>
</dbReference>
<comment type="caution">
    <text evidence="2">The sequence shown here is derived from an EMBL/GenBank/DDBJ whole genome shotgun (WGS) entry which is preliminary data.</text>
</comment>
<reference evidence="2 3" key="1">
    <citation type="submission" date="2020-11" db="EMBL/GenBank/DDBJ databases">
        <title>Arthrobacter antarcticus sp. nov., isolated from Antarctic Soil.</title>
        <authorList>
            <person name="Li J."/>
        </authorList>
    </citation>
    <scope>NUCLEOTIDE SEQUENCE [LARGE SCALE GENOMIC DNA]</scope>
    <source>
        <strain evidence="2 3">Z1-20</strain>
    </source>
</reference>